<evidence type="ECO:0000256" key="1">
    <source>
        <dbReference type="SAM" id="MobiDB-lite"/>
    </source>
</evidence>
<sequence length="592" mass="66411">MALRVAELRRLLILRGDAVLPLSLASRRRPASTSARDGEGASSNAYDVLGVGETSSTAEIKASFHRLAKETHPDVAAAAGSRRFLQILAAYEILSDSQRRAHYDSFLRSQRVVIQKHPRPSQHVYPYGSGITVPRESNVVEWLKWYRLTVDDIVTKKRIATGSSYFDRLESELYSAVHAAYYGPEVESMDFLPDCFEAEERSVYETSELLHLVSGRDLFGIVSLADSVQELPDACHQKLPHAGFGTYVVTPNVTINTEKDSIPSPVNIHKKADEDSENPPSDAYKDVELRICGRVVATANRRPKCNCINKSDVEDHIHVFLVPNEVVASDGTHEHLLLGTITGLDTTGEEGSCYVYDGRGTETHLIVKHRTLMVKHMHWYQVGDKVSPCECRCSRARLPPSRYWLFEPRCYMHDTGGWYIETFGRDRKGRTVLSPRQWDGVNEQSENHVVVPVEGHGVLFGLIERTFVCFAYQCYHYSSREEVAAPADWLNLTLTGLTFSSRMGFFIHGYPFTLLGDGSGKNLYPLTAPTEAKRAATGGGREAKPKAAKKVLSRRRKSWRPRRAGRKNQKIKTPRPPTSRPGRCRSKPASRK</sequence>
<evidence type="ECO:0000259" key="2">
    <source>
        <dbReference type="PROSITE" id="PS50076"/>
    </source>
</evidence>
<dbReference type="PROSITE" id="PS50076">
    <property type="entry name" value="DNAJ_2"/>
    <property type="match status" value="1"/>
</dbReference>
<proteinExistence type="predicted"/>
<comment type="caution">
    <text evidence="3">The sequence shown here is derived from an EMBL/GenBank/DDBJ whole genome shotgun (WGS) entry which is preliminary data.</text>
</comment>
<dbReference type="SUPFAM" id="SSF46565">
    <property type="entry name" value="Chaperone J-domain"/>
    <property type="match status" value="1"/>
</dbReference>
<dbReference type="Gene3D" id="1.10.287.110">
    <property type="entry name" value="DnaJ domain"/>
    <property type="match status" value="1"/>
</dbReference>
<evidence type="ECO:0000313" key="4">
    <source>
        <dbReference type="Proteomes" id="UP001231189"/>
    </source>
</evidence>
<feature type="compositionally biased region" description="Basic residues" evidence="1">
    <location>
        <begin position="546"/>
        <end position="573"/>
    </location>
</feature>
<name>A0AAD8W7Q2_LOLMU</name>
<dbReference type="SMART" id="SM00271">
    <property type="entry name" value="DnaJ"/>
    <property type="match status" value="1"/>
</dbReference>
<feature type="region of interest" description="Disordered" evidence="1">
    <location>
        <begin position="532"/>
        <end position="592"/>
    </location>
</feature>
<dbReference type="InterPro" id="IPR001623">
    <property type="entry name" value="DnaJ_domain"/>
</dbReference>
<feature type="region of interest" description="Disordered" evidence="1">
    <location>
        <begin position="260"/>
        <end position="281"/>
    </location>
</feature>
<keyword evidence="4" id="KW-1185">Reference proteome</keyword>
<dbReference type="Proteomes" id="UP001231189">
    <property type="component" value="Unassembled WGS sequence"/>
</dbReference>
<evidence type="ECO:0000313" key="3">
    <source>
        <dbReference type="EMBL" id="KAK1643877.1"/>
    </source>
</evidence>
<dbReference type="PRINTS" id="PR00625">
    <property type="entry name" value="JDOMAIN"/>
</dbReference>
<dbReference type="PANTHER" id="PTHR45286">
    <property type="entry name" value="CHAPERONE DNAJ-DOMAIN SUPERFAMILY PROTEIN"/>
    <property type="match status" value="1"/>
</dbReference>
<dbReference type="InterPro" id="IPR036869">
    <property type="entry name" value="J_dom_sf"/>
</dbReference>
<dbReference type="EMBL" id="JAUUTY010000004">
    <property type="protein sequence ID" value="KAK1643877.1"/>
    <property type="molecule type" value="Genomic_DNA"/>
</dbReference>
<dbReference type="CDD" id="cd06257">
    <property type="entry name" value="DnaJ"/>
    <property type="match status" value="1"/>
</dbReference>
<dbReference type="AlphaFoldDB" id="A0AAD8W7Q2"/>
<gene>
    <name evidence="3" type="ORF">QYE76_061682</name>
</gene>
<feature type="domain" description="J" evidence="2">
    <location>
        <begin position="44"/>
        <end position="107"/>
    </location>
</feature>
<feature type="compositionally biased region" description="Basic residues" evidence="1">
    <location>
        <begin position="582"/>
        <end position="592"/>
    </location>
</feature>
<accession>A0AAD8W7Q2</accession>
<organism evidence="3 4">
    <name type="scientific">Lolium multiflorum</name>
    <name type="common">Italian ryegrass</name>
    <name type="synonym">Lolium perenne subsp. multiflorum</name>
    <dbReference type="NCBI Taxonomy" id="4521"/>
    <lineage>
        <taxon>Eukaryota</taxon>
        <taxon>Viridiplantae</taxon>
        <taxon>Streptophyta</taxon>
        <taxon>Embryophyta</taxon>
        <taxon>Tracheophyta</taxon>
        <taxon>Spermatophyta</taxon>
        <taxon>Magnoliopsida</taxon>
        <taxon>Liliopsida</taxon>
        <taxon>Poales</taxon>
        <taxon>Poaceae</taxon>
        <taxon>BOP clade</taxon>
        <taxon>Pooideae</taxon>
        <taxon>Poodae</taxon>
        <taxon>Poeae</taxon>
        <taxon>Poeae Chloroplast Group 2 (Poeae type)</taxon>
        <taxon>Loliodinae</taxon>
        <taxon>Loliinae</taxon>
        <taxon>Lolium</taxon>
    </lineage>
</organism>
<dbReference type="PANTHER" id="PTHR45286:SF1">
    <property type="entry name" value="CHAPERONE DNAJ-DOMAIN SUPERFAMILY PROTEIN"/>
    <property type="match status" value="1"/>
</dbReference>
<dbReference type="GO" id="GO:0005783">
    <property type="term" value="C:endoplasmic reticulum"/>
    <property type="evidence" value="ECO:0007669"/>
    <property type="project" value="UniProtKB-ARBA"/>
</dbReference>
<dbReference type="Pfam" id="PF00226">
    <property type="entry name" value="DnaJ"/>
    <property type="match status" value="1"/>
</dbReference>
<reference evidence="3" key="1">
    <citation type="submission" date="2023-07" db="EMBL/GenBank/DDBJ databases">
        <title>A chromosome-level genome assembly of Lolium multiflorum.</title>
        <authorList>
            <person name="Chen Y."/>
            <person name="Copetti D."/>
            <person name="Kolliker R."/>
            <person name="Studer B."/>
        </authorList>
    </citation>
    <scope>NUCLEOTIDE SEQUENCE</scope>
    <source>
        <strain evidence="3">02402/16</strain>
        <tissue evidence="3">Leaf</tissue>
    </source>
</reference>
<protein>
    <recommendedName>
        <fullName evidence="2">J domain-containing protein</fullName>
    </recommendedName>
</protein>